<protein>
    <submittedName>
        <fullName evidence="1">Uncharacterized protein</fullName>
    </submittedName>
</protein>
<dbReference type="EMBL" id="JACHXK010000006">
    <property type="protein sequence ID" value="MBB3111004.1"/>
    <property type="molecule type" value="Genomic_DNA"/>
</dbReference>
<name>A0A7W5AYB3_9BACL</name>
<dbReference type="Proteomes" id="UP000570361">
    <property type="component" value="Unassembled WGS sequence"/>
</dbReference>
<proteinExistence type="predicted"/>
<dbReference type="AlphaFoldDB" id="A0A7W5AYB3"/>
<accession>A0A7W5AYB3</accession>
<reference evidence="1 2" key="1">
    <citation type="submission" date="2020-08" db="EMBL/GenBank/DDBJ databases">
        <title>Genomic Encyclopedia of Type Strains, Phase III (KMG-III): the genomes of soil and plant-associated and newly described type strains.</title>
        <authorList>
            <person name="Whitman W."/>
        </authorList>
    </citation>
    <scope>NUCLEOTIDE SEQUENCE [LARGE SCALE GENOMIC DNA]</scope>
    <source>
        <strain evidence="1 2">CECT 5862</strain>
    </source>
</reference>
<sequence length="103" mass="12203">MSKEFLNDDEAIVSKDKYYALVEATDYYEVKSEQIPLFLEKGKQPTVGDYIRLFKDHFRVDTEIKSFTPYMEFKVTNPQPKGLRNLKVLRLAKDFTYRPITKL</sequence>
<evidence type="ECO:0000313" key="2">
    <source>
        <dbReference type="Proteomes" id="UP000570361"/>
    </source>
</evidence>
<organism evidence="1 2">
    <name type="scientific">Paenibacillus phyllosphaerae</name>
    <dbReference type="NCBI Taxonomy" id="274593"/>
    <lineage>
        <taxon>Bacteria</taxon>
        <taxon>Bacillati</taxon>
        <taxon>Bacillota</taxon>
        <taxon>Bacilli</taxon>
        <taxon>Bacillales</taxon>
        <taxon>Paenibacillaceae</taxon>
        <taxon>Paenibacillus</taxon>
    </lineage>
</organism>
<dbReference type="RefSeq" id="WP_183600902.1">
    <property type="nucleotide sequence ID" value="NZ_JACHXK010000006.1"/>
</dbReference>
<evidence type="ECO:0000313" key="1">
    <source>
        <dbReference type="EMBL" id="MBB3111004.1"/>
    </source>
</evidence>
<keyword evidence="2" id="KW-1185">Reference proteome</keyword>
<comment type="caution">
    <text evidence="1">The sequence shown here is derived from an EMBL/GenBank/DDBJ whole genome shotgun (WGS) entry which is preliminary data.</text>
</comment>
<gene>
    <name evidence="1" type="ORF">FHS18_003072</name>
</gene>